<proteinExistence type="predicted"/>
<name>A0ABP9KCV1_9NOCA</name>
<dbReference type="RefSeq" id="WP_345495838.1">
    <property type="nucleotide sequence ID" value="NZ_BAABJM010000002.1"/>
</dbReference>
<evidence type="ECO:0000256" key="2">
    <source>
        <dbReference type="SAM" id="Phobius"/>
    </source>
</evidence>
<evidence type="ECO:0000313" key="5">
    <source>
        <dbReference type="Proteomes" id="UP001500603"/>
    </source>
</evidence>
<comment type="caution">
    <text evidence="4">The sequence shown here is derived from an EMBL/GenBank/DDBJ whole genome shotgun (WGS) entry which is preliminary data.</text>
</comment>
<protein>
    <recommendedName>
        <fullName evidence="3">DUF8176 domain-containing protein</fullName>
    </recommendedName>
</protein>
<keyword evidence="2" id="KW-0812">Transmembrane</keyword>
<keyword evidence="5" id="KW-1185">Reference proteome</keyword>
<dbReference type="Pfam" id="PF26527">
    <property type="entry name" value="DUF8176"/>
    <property type="match status" value="1"/>
</dbReference>
<gene>
    <name evidence="4" type="ORF">GCM10023318_28900</name>
</gene>
<feature type="transmembrane region" description="Helical" evidence="2">
    <location>
        <begin position="156"/>
        <end position="178"/>
    </location>
</feature>
<feature type="compositionally biased region" description="Basic and acidic residues" evidence="1">
    <location>
        <begin position="51"/>
        <end position="65"/>
    </location>
</feature>
<keyword evidence="2" id="KW-1133">Transmembrane helix</keyword>
<feature type="region of interest" description="Disordered" evidence="1">
    <location>
        <begin position="1"/>
        <end position="72"/>
    </location>
</feature>
<organism evidence="4 5">
    <name type="scientific">Nocardia callitridis</name>
    <dbReference type="NCBI Taxonomy" id="648753"/>
    <lineage>
        <taxon>Bacteria</taxon>
        <taxon>Bacillati</taxon>
        <taxon>Actinomycetota</taxon>
        <taxon>Actinomycetes</taxon>
        <taxon>Mycobacteriales</taxon>
        <taxon>Nocardiaceae</taxon>
        <taxon>Nocardia</taxon>
    </lineage>
</organism>
<dbReference type="InterPro" id="IPR058489">
    <property type="entry name" value="DUF8176"/>
</dbReference>
<evidence type="ECO:0000256" key="1">
    <source>
        <dbReference type="SAM" id="MobiDB-lite"/>
    </source>
</evidence>
<sequence>MLKSYKQLSRWYGALEPETGSPVTSQPDDEATTAAPGSGEDEAPARYRGRPSTDPRPDDEPEWHRPPQNVPVELPAQRSEFVGGWSDWVVGHAPGPDDEYPVGRNADLVRFPWSDDGAYGGEYDEDSGARPLASPALRRRAKQQAYRELAARRGRAVVALIAAVLVLVVAAAAAVWLLHGSAGVGAASSPNLPSTADVRFTANSLYSGGDSSKADTACPTERDNSIVRGADAGSTDSGPDVVLAFQYAYYVERSAERARAVLAPNAAVAPVEAIQRGIDSVPAGTTHCVRVVRLGANEYSVEVTEYRPGGAAATYSKQTVGTTVIDGRTLITGIRAG</sequence>
<dbReference type="Proteomes" id="UP001500603">
    <property type="component" value="Unassembled WGS sequence"/>
</dbReference>
<evidence type="ECO:0000313" key="4">
    <source>
        <dbReference type="EMBL" id="GAA5054196.1"/>
    </source>
</evidence>
<evidence type="ECO:0000259" key="3">
    <source>
        <dbReference type="Pfam" id="PF26527"/>
    </source>
</evidence>
<reference evidence="5" key="1">
    <citation type="journal article" date="2019" name="Int. J. Syst. Evol. Microbiol.">
        <title>The Global Catalogue of Microorganisms (GCM) 10K type strain sequencing project: providing services to taxonomists for standard genome sequencing and annotation.</title>
        <authorList>
            <consortium name="The Broad Institute Genomics Platform"/>
            <consortium name="The Broad Institute Genome Sequencing Center for Infectious Disease"/>
            <person name="Wu L."/>
            <person name="Ma J."/>
        </authorList>
    </citation>
    <scope>NUCLEOTIDE SEQUENCE [LARGE SCALE GENOMIC DNA]</scope>
    <source>
        <strain evidence="5">JCM 18298</strain>
    </source>
</reference>
<keyword evidence="2" id="KW-0472">Membrane</keyword>
<feature type="domain" description="DUF8176" evidence="3">
    <location>
        <begin position="216"/>
        <end position="334"/>
    </location>
</feature>
<dbReference type="EMBL" id="BAABJM010000002">
    <property type="protein sequence ID" value="GAA5054196.1"/>
    <property type="molecule type" value="Genomic_DNA"/>
</dbReference>
<accession>A0ABP9KCV1</accession>